<proteinExistence type="predicted"/>
<name>A0ACB0YAQ8_MELEN</name>
<dbReference type="EMBL" id="CAVMJV010000008">
    <property type="protein sequence ID" value="CAK5038255.1"/>
    <property type="molecule type" value="Genomic_DNA"/>
</dbReference>
<sequence length="96" mass="11750">MFVLFIFSLYTSPSKKIKKRKIYFQFNSTHSAVKYFFFFFLLLYKKTFFYICQKLCGAFIHAKVEKPKRRGNRKKLFFAFICGTFFISFLFVYDEF</sequence>
<gene>
    <name evidence="1" type="ORF">MENTE1834_LOCUS9585</name>
</gene>
<evidence type="ECO:0000313" key="1">
    <source>
        <dbReference type="EMBL" id="CAK5038255.1"/>
    </source>
</evidence>
<accession>A0ACB0YAQ8</accession>
<comment type="caution">
    <text evidence="1">The sequence shown here is derived from an EMBL/GenBank/DDBJ whole genome shotgun (WGS) entry which is preliminary data.</text>
</comment>
<organism evidence="1 2">
    <name type="scientific">Meloidogyne enterolobii</name>
    <name type="common">Root-knot nematode worm</name>
    <name type="synonym">Meloidogyne mayaguensis</name>
    <dbReference type="NCBI Taxonomy" id="390850"/>
    <lineage>
        <taxon>Eukaryota</taxon>
        <taxon>Metazoa</taxon>
        <taxon>Ecdysozoa</taxon>
        <taxon>Nematoda</taxon>
        <taxon>Chromadorea</taxon>
        <taxon>Rhabditida</taxon>
        <taxon>Tylenchina</taxon>
        <taxon>Tylenchomorpha</taxon>
        <taxon>Tylenchoidea</taxon>
        <taxon>Meloidogynidae</taxon>
        <taxon>Meloidogyninae</taxon>
        <taxon>Meloidogyne</taxon>
    </lineage>
</organism>
<evidence type="ECO:0000313" key="2">
    <source>
        <dbReference type="Proteomes" id="UP001497535"/>
    </source>
</evidence>
<reference evidence="1" key="1">
    <citation type="submission" date="2023-11" db="EMBL/GenBank/DDBJ databases">
        <authorList>
            <person name="Poullet M."/>
        </authorList>
    </citation>
    <scope>NUCLEOTIDE SEQUENCE</scope>
    <source>
        <strain evidence="1">E1834</strain>
    </source>
</reference>
<keyword evidence="2" id="KW-1185">Reference proteome</keyword>
<protein>
    <submittedName>
        <fullName evidence="1">Uncharacterized protein</fullName>
    </submittedName>
</protein>
<dbReference type="Proteomes" id="UP001497535">
    <property type="component" value="Unassembled WGS sequence"/>
</dbReference>